<name>A0A443RXY2_9ACAR</name>
<dbReference type="Pfam" id="PF03031">
    <property type="entry name" value="NIF"/>
    <property type="match status" value="1"/>
</dbReference>
<protein>
    <recommendedName>
        <fullName evidence="1">FCP1 homology domain-containing protein</fullName>
    </recommendedName>
</protein>
<dbReference type="EMBL" id="NCKV01020821">
    <property type="protein sequence ID" value="RWS20008.1"/>
    <property type="molecule type" value="Genomic_DNA"/>
</dbReference>
<dbReference type="Gene3D" id="3.40.50.1000">
    <property type="entry name" value="HAD superfamily/HAD-like"/>
    <property type="match status" value="1"/>
</dbReference>
<dbReference type="AlphaFoldDB" id="A0A443RXY2"/>
<accession>A0A443RXY2</accession>
<dbReference type="InterPro" id="IPR004274">
    <property type="entry name" value="FCP1_dom"/>
</dbReference>
<evidence type="ECO:0000313" key="2">
    <source>
        <dbReference type="EMBL" id="RWS20008.1"/>
    </source>
</evidence>
<comment type="caution">
    <text evidence="2">The sequence shown here is derived from an EMBL/GenBank/DDBJ whole genome shotgun (WGS) entry which is preliminary data.</text>
</comment>
<organism evidence="2 3">
    <name type="scientific">Leptotrombidium deliense</name>
    <dbReference type="NCBI Taxonomy" id="299467"/>
    <lineage>
        <taxon>Eukaryota</taxon>
        <taxon>Metazoa</taxon>
        <taxon>Ecdysozoa</taxon>
        <taxon>Arthropoda</taxon>
        <taxon>Chelicerata</taxon>
        <taxon>Arachnida</taxon>
        <taxon>Acari</taxon>
        <taxon>Acariformes</taxon>
        <taxon>Trombidiformes</taxon>
        <taxon>Prostigmata</taxon>
        <taxon>Anystina</taxon>
        <taxon>Parasitengona</taxon>
        <taxon>Trombiculoidea</taxon>
        <taxon>Trombiculidae</taxon>
        <taxon>Leptotrombidium</taxon>
    </lineage>
</organism>
<feature type="domain" description="FCP1 homology" evidence="1">
    <location>
        <begin position="1"/>
        <end position="102"/>
    </location>
</feature>
<dbReference type="InterPro" id="IPR036412">
    <property type="entry name" value="HAD-like_sf"/>
</dbReference>
<sequence length="102" mass="11790">IALKRNNLVLDMDETLLHAELDTGCYSSPPHFRYVMDGKQYALFIRPHVSGFIKHFKDFYNIILYSAGSDEDISYINLLRRNTIAIDDSIEATELYRDNTVS</sequence>
<reference evidence="2 3" key="1">
    <citation type="journal article" date="2018" name="Gigascience">
        <title>Genomes of trombidid mites reveal novel predicted allergens and laterally-transferred genes associated with secondary metabolism.</title>
        <authorList>
            <person name="Dong X."/>
            <person name="Chaisiri K."/>
            <person name="Xia D."/>
            <person name="Armstrong S.D."/>
            <person name="Fang Y."/>
            <person name="Donnelly M.J."/>
            <person name="Kadowaki T."/>
            <person name="McGarry J.W."/>
            <person name="Darby A.C."/>
            <person name="Makepeace B.L."/>
        </authorList>
    </citation>
    <scope>NUCLEOTIDE SEQUENCE [LARGE SCALE GENOMIC DNA]</scope>
    <source>
        <strain evidence="2">UoL-UT</strain>
    </source>
</reference>
<keyword evidence="3" id="KW-1185">Reference proteome</keyword>
<dbReference type="PROSITE" id="PS50969">
    <property type="entry name" value="FCP1"/>
    <property type="match status" value="1"/>
</dbReference>
<dbReference type="VEuPathDB" id="VectorBase:LDEU012032"/>
<dbReference type="InterPro" id="IPR023214">
    <property type="entry name" value="HAD_sf"/>
</dbReference>
<proteinExistence type="predicted"/>
<feature type="non-terminal residue" evidence="2">
    <location>
        <position position="1"/>
    </location>
</feature>
<gene>
    <name evidence="2" type="ORF">B4U80_12173</name>
</gene>
<evidence type="ECO:0000313" key="3">
    <source>
        <dbReference type="Proteomes" id="UP000288716"/>
    </source>
</evidence>
<dbReference type="Proteomes" id="UP000288716">
    <property type="component" value="Unassembled WGS sequence"/>
</dbReference>
<evidence type="ECO:0000259" key="1">
    <source>
        <dbReference type="PROSITE" id="PS50969"/>
    </source>
</evidence>
<dbReference type="SUPFAM" id="SSF56784">
    <property type="entry name" value="HAD-like"/>
    <property type="match status" value="1"/>
</dbReference>